<accession>A0AAE0FS34</accession>
<evidence type="ECO:0000313" key="3">
    <source>
        <dbReference type="Proteomes" id="UP001190700"/>
    </source>
</evidence>
<dbReference type="EMBL" id="LGRX02014324">
    <property type="protein sequence ID" value="KAK3264850.1"/>
    <property type="molecule type" value="Genomic_DNA"/>
</dbReference>
<feature type="domain" description="DUF6589" evidence="1">
    <location>
        <begin position="1"/>
        <end position="212"/>
    </location>
</feature>
<dbReference type="AlphaFoldDB" id="A0AAE0FS34"/>
<evidence type="ECO:0000259" key="1">
    <source>
        <dbReference type="Pfam" id="PF20231"/>
    </source>
</evidence>
<protein>
    <recommendedName>
        <fullName evidence="1">DUF6589 domain-containing protein</fullName>
    </recommendedName>
</protein>
<name>A0AAE0FS34_9CHLO</name>
<sequence>MHVQLSSVLGNQQSFQSFEDELVFDGSSHELHRRHALLFGDGVPYMQAQREIQRMALQHGSRHWLVPFPGLFHAYWHCLESVIKLGWELGFATLAELLGRKKVRRDATKGVMEVHHDFLSVVVKGMWAAIMEEWGRHVADRLADMNTDEKVANLHAYMMMVCENKKFTHFWWTQVLTKYAFMYFEFWRAVRESDTTMIECIMRKMLHLFKFTHKVKCENHLPSLPTLSNLQPPAGCNDRVSRGQWLRVHARGNHGHATIEKRGC</sequence>
<comment type="caution">
    <text evidence="2">The sequence shown here is derived from an EMBL/GenBank/DDBJ whole genome shotgun (WGS) entry which is preliminary data.</text>
</comment>
<keyword evidence="3" id="KW-1185">Reference proteome</keyword>
<organism evidence="2 3">
    <name type="scientific">Cymbomonas tetramitiformis</name>
    <dbReference type="NCBI Taxonomy" id="36881"/>
    <lineage>
        <taxon>Eukaryota</taxon>
        <taxon>Viridiplantae</taxon>
        <taxon>Chlorophyta</taxon>
        <taxon>Pyramimonadophyceae</taxon>
        <taxon>Pyramimonadales</taxon>
        <taxon>Pyramimonadaceae</taxon>
        <taxon>Cymbomonas</taxon>
    </lineage>
</organism>
<proteinExistence type="predicted"/>
<dbReference type="Pfam" id="PF20231">
    <property type="entry name" value="DUF6589"/>
    <property type="match status" value="1"/>
</dbReference>
<gene>
    <name evidence="2" type="ORF">CYMTET_26435</name>
</gene>
<dbReference type="Proteomes" id="UP001190700">
    <property type="component" value="Unassembled WGS sequence"/>
</dbReference>
<evidence type="ECO:0000313" key="2">
    <source>
        <dbReference type="EMBL" id="KAK3264850.1"/>
    </source>
</evidence>
<reference evidence="2 3" key="1">
    <citation type="journal article" date="2015" name="Genome Biol. Evol.">
        <title>Comparative Genomics of a Bacterivorous Green Alga Reveals Evolutionary Causalities and Consequences of Phago-Mixotrophic Mode of Nutrition.</title>
        <authorList>
            <person name="Burns J.A."/>
            <person name="Paasch A."/>
            <person name="Narechania A."/>
            <person name="Kim E."/>
        </authorList>
    </citation>
    <scope>NUCLEOTIDE SEQUENCE [LARGE SCALE GENOMIC DNA]</scope>
    <source>
        <strain evidence="2 3">PLY_AMNH</strain>
    </source>
</reference>
<dbReference type="InterPro" id="IPR046496">
    <property type="entry name" value="DUF6589"/>
</dbReference>